<feature type="signal peptide" evidence="1">
    <location>
        <begin position="1"/>
        <end position="19"/>
    </location>
</feature>
<dbReference type="EMBL" id="JAPDNS010000002">
    <property type="protein sequence ID" value="MCW3486798.1"/>
    <property type="molecule type" value="Genomic_DNA"/>
</dbReference>
<dbReference type="RefSeq" id="WP_264733613.1">
    <property type="nucleotide sequence ID" value="NZ_JAPDNR010000001.1"/>
</dbReference>
<dbReference type="Proteomes" id="UP001207742">
    <property type="component" value="Unassembled WGS sequence"/>
</dbReference>
<comment type="caution">
    <text evidence="2">The sequence shown here is derived from an EMBL/GenBank/DDBJ whole genome shotgun (WGS) entry which is preliminary data.</text>
</comment>
<organism evidence="2 3">
    <name type="scientific">Chitinophaga nivalis</name>
    <dbReference type="NCBI Taxonomy" id="2991709"/>
    <lineage>
        <taxon>Bacteria</taxon>
        <taxon>Pseudomonadati</taxon>
        <taxon>Bacteroidota</taxon>
        <taxon>Chitinophagia</taxon>
        <taxon>Chitinophagales</taxon>
        <taxon>Chitinophagaceae</taxon>
        <taxon>Chitinophaga</taxon>
    </lineage>
</organism>
<keyword evidence="3" id="KW-1185">Reference proteome</keyword>
<protein>
    <recommendedName>
        <fullName evidence="4">DUF1570 domain-containing protein</fullName>
    </recommendedName>
</protein>
<reference evidence="2 3" key="1">
    <citation type="submission" date="2022-10" db="EMBL/GenBank/DDBJ databases">
        <title>Chitinophaga nivalis PC15 sp. nov., isolated from Pyeongchang county, South Korea.</title>
        <authorList>
            <person name="Trinh H.N."/>
        </authorList>
    </citation>
    <scope>NUCLEOTIDE SEQUENCE [LARGE SCALE GENOMIC DNA]</scope>
    <source>
        <strain evidence="2 3">PC14</strain>
    </source>
</reference>
<sequence length="431" mass="49341">MKAFSVWLLLLAITCRGLAQQGDTAVMLAARYFRQADSAGSRNAIWKQPLYGPMLLVDPQSRTTYANMPDSKGIFTSLGEGIYKGQLPKEVMVANTSINWQGQWWTVILWPLPADRDERLSLMLHESFHRIQNKLGLPAYSPTIDHLATTNGRIYLLLELQALKSALAKPIDQRKVDLTHALLFRKKRQELFPATFDHERQLEMNEGLAEYTGVLLGRPSDSIRQHLYTEIDRAATRLSLIRAMPYITGPVYGYLLYEKSPAWTHAVDSNASFSALIGKYYQVTVPKTTITAEWVKLEKRYKGDRIIRTEKIKEKARQAQTAVYTRLFTRYPVLVINLQKMNIVFNPNNLFDLGQLGTVYPTAEIKDVWGKLKVENGGMLMQNWQVITLPARDNLCVKDGIVQANGWSLELNKHWYIEKKDSLHFVLLKRE</sequence>
<keyword evidence="1" id="KW-0732">Signal</keyword>
<accession>A0ABT3IS40</accession>
<evidence type="ECO:0000256" key="1">
    <source>
        <dbReference type="SAM" id="SignalP"/>
    </source>
</evidence>
<evidence type="ECO:0008006" key="4">
    <source>
        <dbReference type="Google" id="ProtNLM"/>
    </source>
</evidence>
<evidence type="ECO:0000313" key="2">
    <source>
        <dbReference type="EMBL" id="MCW3486798.1"/>
    </source>
</evidence>
<name>A0ABT3IS40_9BACT</name>
<proteinExistence type="predicted"/>
<gene>
    <name evidence="2" type="ORF">OL497_23070</name>
</gene>
<evidence type="ECO:0000313" key="3">
    <source>
        <dbReference type="Proteomes" id="UP001207742"/>
    </source>
</evidence>
<feature type="chain" id="PRO_5047059933" description="DUF1570 domain-containing protein" evidence="1">
    <location>
        <begin position="20"/>
        <end position="431"/>
    </location>
</feature>